<sequence>MSSVKLCSVSMSVSNRTTVTQSRHRLWSQPHGLRNAGEQLNPCKIKSKYSPPDDRPVLWILIPGRVKSDPQTGKRFIVSKGCSRFLVHTISARIEYIASLSLLTRMIRNQATQLKIPSVEFIGYGRTRSCPFSLRAMCNYPYITTFLLTIHFCKTATLIF</sequence>
<protein>
    <submittedName>
        <fullName evidence="1">Uncharacterized protein</fullName>
    </submittedName>
</protein>
<proteinExistence type="predicted"/>
<dbReference type="Proteomes" id="UP000250140">
    <property type="component" value="Unassembled WGS sequence"/>
</dbReference>
<dbReference type="AlphaFoldDB" id="A0A8E2FDU3"/>
<name>A0A8E2FDU3_9PEZI</name>
<accession>A0A8E2FDU3</accession>
<dbReference type="EMBL" id="KV748481">
    <property type="protein sequence ID" value="OCL15158.1"/>
    <property type="molecule type" value="Genomic_DNA"/>
</dbReference>
<evidence type="ECO:0000313" key="1">
    <source>
        <dbReference type="EMBL" id="OCL15158.1"/>
    </source>
</evidence>
<reference evidence="1 2" key="1">
    <citation type="journal article" date="2016" name="Nat. Commun.">
        <title>Ectomycorrhizal ecology is imprinted in the genome of the dominant symbiotic fungus Cenococcum geophilum.</title>
        <authorList>
            <consortium name="DOE Joint Genome Institute"/>
            <person name="Peter M."/>
            <person name="Kohler A."/>
            <person name="Ohm R.A."/>
            <person name="Kuo A."/>
            <person name="Krutzmann J."/>
            <person name="Morin E."/>
            <person name="Arend M."/>
            <person name="Barry K.W."/>
            <person name="Binder M."/>
            <person name="Choi C."/>
            <person name="Clum A."/>
            <person name="Copeland A."/>
            <person name="Grisel N."/>
            <person name="Haridas S."/>
            <person name="Kipfer T."/>
            <person name="LaButti K."/>
            <person name="Lindquist E."/>
            <person name="Lipzen A."/>
            <person name="Maire R."/>
            <person name="Meier B."/>
            <person name="Mihaltcheva S."/>
            <person name="Molinier V."/>
            <person name="Murat C."/>
            <person name="Poggeler S."/>
            <person name="Quandt C.A."/>
            <person name="Sperisen C."/>
            <person name="Tritt A."/>
            <person name="Tisserant E."/>
            <person name="Crous P.W."/>
            <person name="Henrissat B."/>
            <person name="Nehls U."/>
            <person name="Egli S."/>
            <person name="Spatafora J.W."/>
            <person name="Grigoriev I.V."/>
            <person name="Martin F.M."/>
        </authorList>
    </citation>
    <scope>NUCLEOTIDE SEQUENCE [LARGE SCALE GENOMIC DNA]</scope>
    <source>
        <strain evidence="1 2">CBS 207.34</strain>
    </source>
</reference>
<evidence type="ECO:0000313" key="2">
    <source>
        <dbReference type="Proteomes" id="UP000250140"/>
    </source>
</evidence>
<gene>
    <name evidence="1" type="ORF">AOQ84DRAFT_118561</name>
</gene>
<keyword evidence="2" id="KW-1185">Reference proteome</keyword>
<organism evidence="1 2">
    <name type="scientific">Glonium stellatum</name>
    <dbReference type="NCBI Taxonomy" id="574774"/>
    <lineage>
        <taxon>Eukaryota</taxon>
        <taxon>Fungi</taxon>
        <taxon>Dikarya</taxon>
        <taxon>Ascomycota</taxon>
        <taxon>Pezizomycotina</taxon>
        <taxon>Dothideomycetes</taxon>
        <taxon>Pleosporomycetidae</taxon>
        <taxon>Gloniales</taxon>
        <taxon>Gloniaceae</taxon>
        <taxon>Glonium</taxon>
    </lineage>
</organism>